<proteinExistence type="predicted"/>
<accession>A0AAD5YLV3</accession>
<dbReference type="AlphaFoldDB" id="A0AAD5YLV3"/>
<reference evidence="2" key="1">
    <citation type="submission" date="2022-07" db="EMBL/GenBank/DDBJ databases">
        <title>Genome Sequence of Physisporinus lineatus.</title>
        <authorList>
            <person name="Buettner E."/>
        </authorList>
    </citation>
    <scope>NUCLEOTIDE SEQUENCE</scope>
    <source>
        <strain evidence="2">VT162</strain>
    </source>
</reference>
<feature type="region of interest" description="Disordered" evidence="1">
    <location>
        <begin position="44"/>
        <end position="71"/>
    </location>
</feature>
<evidence type="ECO:0000313" key="3">
    <source>
        <dbReference type="Proteomes" id="UP001212997"/>
    </source>
</evidence>
<keyword evidence="3" id="KW-1185">Reference proteome</keyword>
<gene>
    <name evidence="2" type="ORF">NLI96_g558</name>
</gene>
<comment type="caution">
    <text evidence="2">The sequence shown here is derived from an EMBL/GenBank/DDBJ whole genome shotgun (WGS) entry which is preliminary data.</text>
</comment>
<evidence type="ECO:0000256" key="1">
    <source>
        <dbReference type="SAM" id="MobiDB-lite"/>
    </source>
</evidence>
<sequence>MSILGNRIMFNLRSEDPQSWSTTHAIELADMSFGIPTLSFIDIDSSESPSSSNLQPGKSHTEATSIVSNEP</sequence>
<organism evidence="2 3">
    <name type="scientific">Meripilus lineatus</name>
    <dbReference type="NCBI Taxonomy" id="2056292"/>
    <lineage>
        <taxon>Eukaryota</taxon>
        <taxon>Fungi</taxon>
        <taxon>Dikarya</taxon>
        <taxon>Basidiomycota</taxon>
        <taxon>Agaricomycotina</taxon>
        <taxon>Agaricomycetes</taxon>
        <taxon>Polyporales</taxon>
        <taxon>Meripilaceae</taxon>
        <taxon>Meripilus</taxon>
    </lineage>
</organism>
<dbReference type="EMBL" id="JANAWD010000009">
    <property type="protein sequence ID" value="KAJ3491618.1"/>
    <property type="molecule type" value="Genomic_DNA"/>
</dbReference>
<protein>
    <submittedName>
        <fullName evidence="2">Uncharacterized protein</fullName>
    </submittedName>
</protein>
<name>A0AAD5YLV3_9APHY</name>
<dbReference type="Proteomes" id="UP001212997">
    <property type="component" value="Unassembled WGS sequence"/>
</dbReference>
<evidence type="ECO:0000313" key="2">
    <source>
        <dbReference type="EMBL" id="KAJ3491618.1"/>
    </source>
</evidence>
<feature type="compositionally biased region" description="Polar residues" evidence="1">
    <location>
        <begin position="53"/>
        <end position="71"/>
    </location>
</feature>